<evidence type="ECO:0000256" key="2">
    <source>
        <dbReference type="ARBA" id="ARBA00009320"/>
    </source>
</evidence>
<comment type="subunit">
    <text evidence="3">Homodimer.</text>
</comment>
<keyword evidence="13" id="KW-1185">Reference proteome</keyword>
<evidence type="ECO:0000256" key="6">
    <source>
        <dbReference type="ARBA" id="ARBA00023239"/>
    </source>
</evidence>
<keyword evidence="6" id="KW-0456">Lyase</keyword>
<evidence type="ECO:0000256" key="5">
    <source>
        <dbReference type="ARBA" id="ARBA00022909"/>
    </source>
</evidence>
<evidence type="ECO:0000313" key="12">
    <source>
        <dbReference type="EMBL" id="MEX0429123.1"/>
    </source>
</evidence>
<dbReference type="InterPro" id="IPR050571">
    <property type="entry name" value="Class-IV_PLP-Dep_Aminotrnsfr"/>
</dbReference>
<keyword evidence="5" id="KW-0289">Folate biosynthesis</keyword>
<dbReference type="EC" id="4.1.3.38" evidence="8"/>
<sequence length="272" mass="28879">MHAWIDGHLIDPSSPALPVTDHGLTVGDGVFETIKIVEGQPFALVRHLDRLQRSARGLGLVGVDEATCRQGVKEVLAAAPLALGRLRVTVTGGPGPMGSGRGDAAPTIVVVADQVAPAAEETAIVTVPWVRNERGALTGLKTTSYAENVVALAEAKRHGATEAVLANTQGHLCEGTGSNIFYVLDGELRTPTLASGCLAGITRALVLEWYGAREVDEPLAIVEERAEEVFLVSTLRDVQAVTRWNERGLPHGPVTRAVREAWRGEERDLLGA</sequence>
<evidence type="ECO:0000256" key="3">
    <source>
        <dbReference type="ARBA" id="ARBA00011738"/>
    </source>
</evidence>
<dbReference type="GO" id="GO:0008483">
    <property type="term" value="F:transaminase activity"/>
    <property type="evidence" value="ECO:0007669"/>
    <property type="project" value="UniProtKB-KW"/>
</dbReference>
<dbReference type="InterPro" id="IPR043131">
    <property type="entry name" value="BCAT-like_N"/>
</dbReference>
<comment type="cofactor">
    <cofactor evidence="1 11">
        <name>pyridoxal 5'-phosphate</name>
        <dbReference type="ChEBI" id="CHEBI:597326"/>
    </cofactor>
</comment>
<dbReference type="Gene3D" id="3.30.470.10">
    <property type="match status" value="1"/>
</dbReference>
<comment type="caution">
    <text evidence="12">The sequence shown here is derived from an EMBL/GenBank/DDBJ whole genome shotgun (WGS) entry which is preliminary data.</text>
</comment>
<evidence type="ECO:0000256" key="7">
    <source>
        <dbReference type="ARBA" id="ARBA00035633"/>
    </source>
</evidence>
<evidence type="ECO:0000256" key="1">
    <source>
        <dbReference type="ARBA" id="ARBA00001933"/>
    </source>
</evidence>
<dbReference type="SUPFAM" id="SSF56752">
    <property type="entry name" value="D-aminoacid aminotransferase-like PLP-dependent enzymes"/>
    <property type="match status" value="1"/>
</dbReference>
<protein>
    <recommendedName>
        <fullName evidence="8">aminodeoxychorismate lyase</fullName>
        <ecNumber evidence="8">4.1.3.38</ecNumber>
    </recommendedName>
</protein>
<evidence type="ECO:0000256" key="9">
    <source>
        <dbReference type="ARBA" id="ARBA00049529"/>
    </source>
</evidence>
<dbReference type="CDD" id="cd01559">
    <property type="entry name" value="ADCL_like"/>
    <property type="match status" value="1"/>
</dbReference>
<evidence type="ECO:0000256" key="4">
    <source>
        <dbReference type="ARBA" id="ARBA00022898"/>
    </source>
</evidence>
<dbReference type="Pfam" id="PF01063">
    <property type="entry name" value="Aminotran_4"/>
    <property type="match status" value="1"/>
</dbReference>
<evidence type="ECO:0000256" key="11">
    <source>
        <dbReference type="RuleBase" id="RU004516"/>
    </source>
</evidence>
<dbReference type="Gene3D" id="3.20.10.10">
    <property type="entry name" value="D-amino Acid Aminotransferase, subunit A, domain 2"/>
    <property type="match status" value="1"/>
</dbReference>
<evidence type="ECO:0000313" key="13">
    <source>
        <dbReference type="Proteomes" id="UP001556631"/>
    </source>
</evidence>
<gene>
    <name evidence="12" type="ORF">AB3X52_15985</name>
</gene>
<dbReference type="EMBL" id="JBFPJR010000033">
    <property type="protein sequence ID" value="MEX0429123.1"/>
    <property type="molecule type" value="Genomic_DNA"/>
</dbReference>
<organism evidence="12 13">
    <name type="scientific">Nocardioides eburneus</name>
    <dbReference type="NCBI Taxonomy" id="3231482"/>
    <lineage>
        <taxon>Bacteria</taxon>
        <taxon>Bacillati</taxon>
        <taxon>Actinomycetota</taxon>
        <taxon>Actinomycetes</taxon>
        <taxon>Propionibacteriales</taxon>
        <taxon>Nocardioidaceae</taxon>
        <taxon>Nocardioides</taxon>
    </lineage>
</organism>
<keyword evidence="12" id="KW-0032">Aminotransferase</keyword>
<comment type="similarity">
    <text evidence="2 10">Belongs to the class-IV pyridoxal-phosphate-dependent aminotransferase family.</text>
</comment>
<reference evidence="12 13" key="1">
    <citation type="submission" date="2024-07" db="EMBL/GenBank/DDBJ databases">
        <authorList>
            <person name="Lee S."/>
            <person name="Kang M."/>
        </authorList>
    </citation>
    <scope>NUCLEOTIDE SEQUENCE [LARGE SCALE GENOMIC DNA]</scope>
    <source>
        <strain evidence="12 13">DS6</strain>
    </source>
</reference>
<comment type="pathway">
    <text evidence="7">Cofactor biosynthesis; tetrahydrofolate biosynthesis; 4-aminobenzoate from chorismate: step 2/2.</text>
</comment>
<name>A0ABV3T4G1_9ACTN</name>
<keyword evidence="12" id="KW-0808">Transferase</keyword>
<dbReference type="InterPro" id="IPR001544">
    <property type="entry name" value="Aminotrans_IV"/>
</dbReference>
<comment type="catalytic activity">
    <reaction evidence="9">
        <text>4-amino-4-deoxychorismate = 4-aminobenzoate + pyruvate + H(+)</text>
        <dbReference type="Rhea" id="RHEA:16201"/>
        <dbReference type="ChEBI" id="CHEBI:15361"/>
        <dbReference type="ChEBI" id="CHEBI:15378"/>
        <dbReference type="ChEBI" id="CHEBI:17836"/>
        <dbReference type="ChEBI" id="CHEBI:58406"/>
        <dbReference type="EC" id="4.1.3.38"/>
    </reaction>
</comment>
<dbReference type="PROSITE" id="PS00770">
    <property type="entry name" value="AA_TRANSFER_CLASS_4"/>
    <property type="match status" value="1"/>
</dbReference>
<dbReference type="RefSeq" id="WP_367995092.1">
    <property type="nucleotide sequence ID" value="NZ_JBFPJR010000033.1"/>
</dbReference>
<dbReference type="PANTHER" id="PTHR42743">
    <property type="entry name" value="AMINO-ACID AMINOTRANSFERASE"/>
    <property type="match status" value="1"/>
</dbReference>
<dbReference type="PANTHER" id="PTHR42743:SF11">
    <property type="entry name" value="AMINODEOXYCHORISMATE LYASE"/>
    <property type="match status" value="1"/>
</dbReference>
<dbReference type="InterPro" id="IPR036038">
    <property type="entry name" value="Aminotransferase-like"/>
</dbReference>
<evidence type="ECO:0000256" key="10">
    <source>
        <dbReference type="RuleBase" id="RU004106"/>
    </source>
</evidence>
<keyword evidence="4 11" id="KW-0663">Pyridoxal phosphate</keyword>
<evidence type="ECO:0000256" key="8">
    <source>
        <dbReference type="ARBA" id="ARBA00035676"/>
    </source>
</evidence>
<dbReference type="InterPro" id="IPR043132">
    <property type="entry name" value="BCAT-like_C"/>
</dbReference>
<proteinExistence type="inferred from homology"/>
<accession>A0ABV3T4G1</accession>
<dbReference type="Proteomes" id="UP001556631">
    <property type="component" value="Unassembled WGS sequence"/>
</dbReference>
<dbReference type="InterPro" id="IPR018300">
    <property type="entry name" value="Aminotrans_IV_CS"/>
</dbReference>
<dbReference type="InterPro" id="IPR017824">
    <property type="entry name" value="Aminodeoxychorismate_lyase_IV"/>
</dbReference>